<proteinExistence type="inferred from homology"/>
<dbReference type="GO" id="GO:0000045">
    <property type="term" value="P:autophagosome assembly"/>
    <property type="evidence" value="ECO:0007669"/>
    <property type="project" value="TreeGrafter"/>
</dbReference>
<reference evidence="14 15" key="1">
    <citation type="journal article" date="2019" name="Sci. Rep.">
        <title>Nanopore sequencing improves the draft genome of the human pathogenic amoeba Naegleria fowleri.</title>
        <authorList>
            <person name="Liechti N."/>
            <person name="Schurch N."/>
            <person name="Bruggmann R."/>
            <person name="Wittwer M."/>
        </authorList>
    </citation>
    <scope>NUCLEOTIDE SEQUENCE [LARGE SCALE GENOMIC DNA]</scope>
    <source>
        <strain evidence="14 15">ATCC 30894</strain>
    </source>
</reference>
<evidence type="ECO:0000256" key="12">
    <source>
        <dbReference type="SAM" id="MobiDB-lite"/>
    </source>
</evidence>
<feature type="compositionally biased region" description="Acidic residues" evidence="12">
    <location>
        <begin position="596"/>
        <end position="605"/>
    </location>
</feature>
<dbReference type="PANTHER" id="PTHR22624:SF49">
    <property type="entry name" value="CYSTEINE PROTEASE"/>
    <property type="match status" value="1"/>
</dbReference>
<evidence type="ECO:0000256" key="6">
    <source>
        <dbReference type="ARBA" id="ARBA00022801"/>
    </source>
</evidence>
<evidence type="ECO:0000313" key="15">
    <source>
        <dbReference type="Proteomes" id="UP000444721"/>
    </source>
</evidence>
<accession>A0A6A5BGY3</accession>
<dbReference type="GO" id="GO:0004197">
    <property type="term" value="F:cysteine-type endopeptidase activity"/>
    <property type="evidence" value="ECO:0007669"/>
    <property type="project" value="TreeGrafter"/>
</dbReference>
<dbReference type="VEuPathDB" id="AmoebaDB:NfTy_092950"/>
<dbReference type="InterPro" id="IPR005078">
    <property type="entry name" value="Peptidase_C54"/>
</dbReference>
<dbReference type="SMR" id="A0A6A5BGY3"/>
<sequence length="605" mass="68104">MDFLDYIGFSTKDNNIPNESMKAANTIDFSETSSPIWLLGLMYQPCLICSDEQGGSMLDSSMMMSSMASSSSFTATGTENSSTTTATVSSLPSFANAPDQQQALPTNGSINQQSMYAQFQQQVSTTNNDDNSPKTPSKAKRSFFSMPKKKKTYTDTDLVKIYHNKLQLESFLSDFESRFWFSYRKDFEPISSNPLPMEQIELQPVNSMGNLSSINSTGSGIISSQGSVLSSGASQNGDDTPFLTGSFSNSPPHAQYYYNNSNSGNQSTKSSSSSSLSKLYRYVINYTAPTSDTGWGCMMRSGQMLLAQAFLTHYLGRNFRLPTTDRTRGMYQIIQSWFYDLDACPYSIHKIARAGTYFGKKVGEWFGPSTIAYVLKLLVEQHLRGEFVVHVADQGGIYIDELLAKCEYDYEEFSIDVNNVQKENTESIYPQIECIGPRLRVTKKWRPLIILIPLRLGLENFNTDYIPSIKKVFEIPQTLGIMGGKPKSSLYFIGYHDNEVIYLDPHTTQKSSPKEETYHCKTPLKIPISKIDPSMALGFLCSTRQDFDEFCSLANQHLTHRSHPLVCIREQKPQEKDLDVLSFDELSDENRKEPHDEEDDDIVFV</sequence>
<evidence type="ECO:0000256" key="5">
    <source>
        <dbReference type="ARBA" id="ARBA00022670"/>
    </source>
</evidence>
<organism evidence="14 15">
    <name type="scientific">Naegleria fowleri</name>
    <name type="common">Brain eating amoeba</name>
    <dbReference type="NCBI Taxonomy" id="5763"/>
    <lineage>
        <taxon>Eukaryota</taxon>
        <taxon>Discoba</taxon>
        <taxon>Heterolobosea</taxon>
        <taxon>Tetramitia</taxon>
        <taxon>Eutetramitia</taxon>
        <taxon>Vahlkampfiidae</taxon>
        <taxon>Naegleria</taxon>
    </lineage>
</organism>
<feature type="compositionally biased region" description="Polar residues" evidence="12">
    <location>
        <begin position="121"/>
        <end position="135"/>
    </location>
</feature>
<keyword evidence="8 11" id="KW-0653">Protein transport</keyword>
<feature type="compositionally biased region" description="Low complexity" evidence="12">
    <location>
        <begin position="72"/>
        <end position="93"/>
    </location>
</feature>
<dbReference type="GO" id="GO:0034727">
    <property type="term" value="P:piecemeal microautophagy of the nucleus"/>
    <property type="evidence" value="ECO:0007669"/>
    <property type="project" value="TreeGrafter"/>
</dbReference>
<dbReference type="EC" id="3.4.22.-" evidence="11"/>
<evidence type="ECO:0000256" key="10">
    <source>
        <dbReference type="ARBA" id="ARBA00029362"/>
    </source>
</evidence>
<dbReference type="GO" id="GO:0015031">
    <property type="term" value="P:protein transport"/>
    <property type="evidence" value="ECO:0007669"/>
    <property type="project" value="UniProtKB-KW"/>
</dbReference>
<evidence type="ECO:0000256" key="9">
    <source>
        <dbReference type="ARBA" id="ARBA00023006"/>
    </source>
</evidence>
<dbReference type="GeneID" id="68115709"/>
<evidence type="ECO:0000256" key="4">
    <source>
        <dbReference type="ARBA" id="ARBA00022490"/>
    </source>
</evidence>
<keyword evidence="5 11" id="KW-0645">Protease</keyword>
<feature type="region of interest" description="Disordered" evidence="12">
    <location>
        <begin position="72"/>
        <end position="107"/>
    </location>
</feature>
<feature type="region of interest" description="Disordered" evidence="12">
    <location>
        <begin position="121"/>
        <end position="142"/>
    </location>
</feature>
<comment type="caution">
    <text evidence="14">The sequence shown here is derived from an EMBL/GenBank/DDBJ whole genome shotgun (WGS) entry which is preliminary data.</text>
</comment>
<evidence type="ECO:0000256" key="11">
    <source>
        <dbReference type="RuleBase" id="RU363115"/>
    </source>
</evidence>
<dbReference type="OMA" id="LAKCEYD"/>
<evidence type="ECO:0000259" key="13">
    <source>
        <dbReference type="Pfam" id="PF03416"/>
    </source>
</evidence>
<feature type="domain" description="Peptidase C54 catalytic" evidence="13">
    <location>
        <begin position="169"/>
        <end position="552"/>
    </location>
</feature>
<keyword evidence="3" id="KW-0813">Transport</keyword>
<evidence type="ECO:0000256" key="1">
    <source>
        <dbReference type="ARBA" id="ARBA00004496"/>
    </source>
</evidence>
<keyword evidence="4 11" id="KW-0963">Cytoplasm</keyword>
<dbReference type="OrthoDB" id="2960936at2759"/>
<keyword evidence="9 11" id="KW-0072">Autophagy</keyword>
<dbReference type="Pfam" id="PF03416">
    <property type="entry name" value="Peptidase_C54"/>
    <property type="match status" value="1"/>
</dbReference>
<dbReference type="VEuPathDB" id="AmoebaDB:NF0053860"/>
<gene>
    <name evidence="14" type="ORF">FDP41_008491</name>
</gene>
<evidence type="ECO:0000256" key="3">
    <source>
        <dbReference type="ARBA" id="ARBA00022448"/>
    </source>
</evidence>
<dbReference type="Proteomes" id="UP000444721">
    <property type="component" value="Unassembled WGS sequence"/>
</dbReference>
<keyword evidence="7" id="KW-0788">Thiol protease</keyword>
<dbReference type="GO" id="GO:0016485">
    <property type="term" value="P:protein processing"/>
    <property type="evidence" value="ECO:0007669"/>
    <property type="project" value="TreeGrafter"/>
</dbReference>
<comment type="similarity">
    <text evidence="2 11">Belongs to the peptidase C54 family.</text>
</comment>
<evidence type="ECO:0000256" key="2">
    <source>
        <dbReference type="ARBA" id="ARBA00010958"/>
    </source>
</evidence>
<dbReference type="GO" id="GO:0000423">
    <property type="term" value="P:mitophagy"/>
    <property type="evidence" value="ECO:0007669"/>
    <property type="project" value="TreeGrafter"/>
</dbReference>
<protein>
    <recommendedName>
        <fullName evidence="11">Cysteine protease</fullName>
        <ecNumber evidence="11">3.4.22.-</ecNumber>
    </recommendedName>
</protein>
<name>A0A6A5BGY3_NAEFO</name>
<dbReference type="PANTHER" id="PTHR22624">
    <property type="entry name" value="CYSTEINE PROTEASE ATG4"/>
    <property type="match status" value="1"/>
</dbReference>
<comment type="subcellular location">
    <subcellularLocation>
        <location evidence="1 11">Cytoplasm</location>
    </subcellularLocation>
</comment>
<comment type="function">
    <text evidence="11">Cysteine protease that plays a key role in autophagy by mediating both proteolytic activation and delipidation of ATG8 family proteins.</text>
</comment>
<dbReference type="VEuPathDB" id="AmoebaDB:FDP41_008491"/>
<feature type="compositionally biased region" description="Polar residues" evidence="12">
    <location>
        <begin position="98"/>
        <end position="107"/>
    </location>
</feature>
<dbReference type="GO" id="GO:0019786">
    <property type="term" value="F:protein-phosphatidylethanolamide deconjugating activity"/>
    <property type="evidence" value="ECO:0007669"/>
    <property type="project" value="InterPro"/>
</dbReference>
<evidence type="ECO:0000256" key="7">
    <source>
        <dbReference type="ARBA" id="ARBA00022807"/>
    </source>
</evidence>
<dbReference type="InterPro" id="IPR038765">
    <property type="entry name" value="Papain-like_cys_pep_sf"/>
</dbReference>
<dbReference type="SUPFAM" id="SSF54001">
    <property type="entry name" value="Cysteine proteinases"/>
    <property type="match status" value="1"/>
</dbReference>
<comment type="catalytic activity">
    <reaction evidence="10">
        <text>[protein]-C-terminal L-amino acid-glycyl-phosphatidylethanolamide + H2O = [protein]-C-terminal L-amino acid-glycine + a 1,2-diacyl-sn-glycero-3-phosphoethanolamine</text>
        <dbReference type="Rhea" id="RHEA:67548"/>
        <dbReference type="Rhea" id="RHEA-COMP:17323"/>
        <dbReference type="Rhea" id="RHEA-COMP:17324"/>
        <dbReference type="ChEBI" id="CHEBI:15377"/>
        <dbReference type="ChEBI" id="CHEBI:64612"/>
        <dbReference type="ChEBI" id="CHEBI:172940"/>
        <dbReference type="ChEBI" id="CHEBI:172941"/>
    </reaction>
    <physiologicalReaction direction="left-to-right" evidence="10">
        <dbReference type="Rhea" id="RHEA:67549"/>
    </physiologicalReaction>
</comment>
<dbReference type="AlphaFoldDB" id="A0A6A5BGY3"/>
<dbReference type="InterPro" id="IPR046792">
    <property type="entry name" value="Peptidase_C54_cat"/>
</dbReference>
<dbReference type="GO" id="GO:0005737">
    <property type="term" value="C:cytoplasm"/>
    <property type="evidence" value="ECO:0007669"/>
    <property type="project" value="UniProtKB-SubCell"/>
</dbReference>
<keyword evidence="15" id="KW-1185">Reference proteome</keyword>
<keyword evidence="6 11" id="KW-0378">Hydrolase</keyword>
<dbReference type="EMBL" id="VFQX01000061">
    <property type="protein sequence ID" value="KAF0973284.1"/>
    <property type="molecule type" value="Genomic_DNA"/>
</dbReference>
<evidence type="ECO:0000313" key="14">
    <source>
        <dbReference type="EMBL" id="KAF0973284.1"/>
    </source>
</evidence>
<dbReference type="GO" id="GO:0035973">
    <property type="term" value="P:aggrephagy"/>
    <property type="evidence" value="ECO:0007669"/>
    <property type="project" value="TreeGrafter"/>
</dbReference>
<dbReference type="RefSeq" id="XP_044557997.1">
    <property type="nucleotide sequence ID" value="XM_044712350.1"/>
</dbReference>
<evidence type="ECO:0000256" key="8">
    <source>
        <dbReference type="ARBA" id="ARBA00022927"/>
    </source>
</evidence>
<feature type="region of interest" description="Disordered" evidence="12">
    <location>
        <begin position="578"/>
        <end position="605"/>
    </location>
</feature>